<dbReference type="EMBL" id="CP001999">
    <property type="protein sequence ID" value="ADG93260.1"/>
    <property type="molecule type" value="Genomic_DNA"/>
</dbReference>
<keyword evidence="1" id="KW-0812">Transmembrane</keyword>
<dbReference type="STRING" id="572480.Arnit_1606"/>
<evidence type="ECO:0000313" key="2">
    <source>
        <dbReference type="EMBL" id="ADG93260.1"/>
    </source>
</evidence>
<dbReference type="KEGG" id="ant:Arnit_1606"/>
<reference evidence="2 3" key="1">
    <citation type="journal article" date="2010" name="Stand. Genomic Sci.">
        <title>Complete genome sequence of Arcobacter nitrofigilis type strain (CI).</title>
        <authorList>
            <person name="Pati A."/>
            <person name="Gronow S."/>
            <person name="Lapidus A."/>
            <person name="Copeland A."/>
            <person name="Glavina Del Rio T."/>
            <person name="Nolan M."/>
            <person name="Lucas S."/>
            <person name="Tice H."/>
            <person name="Cheng J.F."/>
            <person name="Han C."/>
            <person name="Chertkov O."/>
            <person name="Bruce D."/>
            <person name="Tapia R."/>
            <person name="Goodwin L."/>
            <person name="Pitluck S."/>
            <person name="Liolios K."/>
            <person name="Ivanova N."/>
            <person name="Mavromatis K."/>
            <person name="Chen A."/>
            <person name="Palaniappan K."/>
            <person name="Land M."/>
            <person name="Hauser L."/>
            <person name="Chang Y.J."/>
            <person name="Jeffries C.D."/>
            <person name="Detter J.C."/>
            <person name="Rohde M."/>
            <person name="Goker M."/>
            <person name="Bristow J."/>
            <person name="Eisen J.A."/>
            <person name="Markowitz V."/>
            <person name="Hugenholtz P."/>
            <person name="Klenk H.P."/>
            <person name="Kyrpides N.C."/>
        </authorList>
    </citation>
    <scope>NUCLEOTIDE SEQUENCE [LARGE SCALE GENOMIC DNA]</scope>
    <source>
        <strain evidence="3">ATCC 33309 / DSM 7299 / CCUG 15893 / LMG 7604 / NCTC 12251 / CI</strain>
    </source>
</reference>
<keyword evidence="1" id="KW-1133">Transmembrane helix</keyword>
<evidence type="ECO:0000256" key="1">
    <source>
        <dbReference type="SAM" id="Phobius"/>
    </source>
</evidence>
<feature type="transmembrane region" description="Helical" evidence="1">
    <location>
        <begin position="7"/>
        <end position="26"/>
    </location>
</feature>
<accession>D5UZP1</accession>
<organism evidence="2 3">
    <name type="scientific">Arcobacter nitrofigilis (strain ATCC 33309 / DSM 7299 / CCUG 15893 / LMG 7604 / NCTC 12251 / CI)</name>
    <name type="common">Campylobacter nitrofigilis</name>
    <dbReference type="NCBI Taxonomy" id="572480"/>
    <lineage>
        <taxon>Bacteria</taxon>
        <taxon>Pseudomonadati</taxon>
        <taxon>Campylobacterota</taxon>
        <taxon>Epsilonproteobacteria</taxon>
        <taxon>Campylobacterales</taxon>
        <taxon>Arcobacteraceae</taxon>
        <taxon>Arcobacter</taxon>
    </lineage>
</organism>
<dbReference type="OrthoDB" id="5344168at2"/>
<evidence type="ECO:0000313" key="3">
    <source>
        <dbReference type="Proteomes" id="UP000000939"/>
    </source>
</evidence>
<proteinExistence type="predicted"/>
<name>D5UZP1_ARCNC</name>
<dbReference type="RefSeq" id="WP_013135405.1">
    <property type="nucleotide sequence ID" value="NC_014166.1"/>
</dbReference>
<protein>
    <submittedName>
        <fullName evidence="2">Uncharacterized protein</fullName>
    </submittedName>
</protein>
<dbReference type="HOGENOM" id="CLU_2128288_0_0_7"/>
<keyword evidence="1" id="KW-0472">Membrane</keyword>
<sequence length="113" mass="13663">MSYLDICILGWNLNALMFVINLFLAIKVIKATDIDIIHEQTKLLEELKFEFDKYYPNRKIEVSISYFVPFTAFFRMTLRILEMLFFFSKNKNTTMYDFMVYKYSYDIQKAKSK</sequence>
<dbReference type="AlphaFoldDB" id="D5UZP1"/>
<dbReference type="Proteomes" id="UP000000939">
    <property type="component" value="Chromosome"/>
</dbReference>
<feature type="transmembrane region" description="Helical" evidence="1">
    <location>
        <begin position="64"/>
        <end position="87"/>
    </location>
</feature>
<keyword evidence="3" id="KW-1185">Reference proteome</keyword>
<gene>
    <name evidence="2" type="ordered locus">Arnit_1606</name>
</gene>